<protein>
    <recommendedName>
        <fullName evidence="7 14">Ribonuclease HII</fullName>
        <shortName evidence="14">RNase HII</shortName>
        <ecNumber evidence="6 14">3.1.26.4</ecNumber>
    </recommendedName>
</protein>
<feature type="domain" description="RNase H type-2" evidence="17">
    <location>
        <begin position="26"/>
        <end position="215"/>
    </location>
</feature>
<evidence type="ECO:0000256" key="8">
    <source>
        <dbReference type="ARBA" id="ARBA00022490"/>
    </source>
</evidence>
<dbReference type="CDD" id="cd07182">
    <property type="entry name" value="RNase_HII_bacteria_HII_like"/>
    <property type="match status" value="1"/>
</dbReference>
<dbReference type="GO" id="GO:0005737">
    <property type="term" value="C:cytoplasm"/>
    <property type="evidence" value="ECO:0007669"/>
    <property type="project" value="UniProtKB-SubCell"/>
</dbReference>
<dbReference type="GO" id="GO:0043137">
    <property type="term" value="P:DNA replication, removal of RNA primer"/>
    <property type="evidence" value="ECO:0007669"/>
    <property type="project" value="TreeGrafter"/>
</dbReference>
<evidence type="ECO:0000256" key="7">
    <source>
        <dbReference type="ARBA" id="ARBA00019179"/>
    </source>
</evidence>
<dbReference type="EC" id="3.1.26.4" evidence="6 14"/>
<sequence>MAAADSTEKNWPDLALEKRAVRRGATIVAGVDEAGRGPLAGPVVVAAVILNRRKVPEGLNDSKLLTADRRAALFEEILAGATVSVVAAPTSIIAELNILHATLWAMRRAVMGLSLAPDHVLVDGNIVPKGLPCAGEAVIGGDGLSLSIAAASIVAKVTRDRMCAIMDCEEPHYGFASHKGYSAPAHFAALDAHGPGRYHRMDFAPCIEAAGRKRAAA</sequence>
<dbReference type="InterPro" id="IPR012337">
    <property type="entry name" value="RNaseH-like_sf"/>
</dbReference>
<organism evidence="18 19">
    <name type="scientific">Devosia nanyangense</name>
    <dbReference type="NCBI Taxonomy" id="1228055"/>
    <lineage>
        <taxon>Bacteria</taxon>
        <taxon>Pseudomonadati</taxon>
        <taxon>Pseudomonadota</taxon>
        <taxon>Alphaproteobacteria</taxon>
        <taxon>Hyphomicrobiales</taxon>
        <taxon>Devosiaceae</taxon>
        <taxon>Devosia</taxon>
    </lineage>
</organism>
<dbReference type="GO" id="GO:0032299">
    <property type="term" value="C:ribonuclease H2 complex"/>
    <property type="evidence" value="ECO:0007669"/>
    <property type="project" value="TreeGrafter"/>
</dbReference>
<dbReference type="NCBIfam" id="NF000595">
    <property type="entry name" value="PRK00015.1-3"/>
    <property type="match status" value="1"/>
</dbReference>
<dbReference type="EMBL" id="JACRAF010000039">
    <property type="protein sequence ID" value="MBI4922876.1"/>
    <property type="molecule type" value="Genomic_DNA"/>
</dbReference>
<evidence type="ECO:0000256" key="6">
    <source>
        <dbReference type="ARBA" id="ARBA00012180"/>
    </source>
</evidence>
<comment type="cofactor">
    <cofactor evidence="2">
        <name>Mg(2+)</name>
        <dbReference type="ChEBI" id="CHEBI:18420"/>
    </cofactor>
</comment>
<dbReference type="PROSITE" id="PS51975">
    <property type="entry name" value="RNASE_H_2"/>
    <property type="match status" value="1"/>
</dbReference>
<evidence type="ECO:0000256" key="4">
    <source>
        <dbReference type="ARBA" id="ARBA00004496"/>
    </source>
</evidence>
<keyword evidence="9 14" id="KW-0540">Nuclease</keyword>
<keyword evidence="11 14" id="KW-0255">Endonuclease</keyword>
<dbReference type="HAMAP" id="MF_00052_B">
    <property type="entry name" value="RNase_HII_B"/>
    <property type="match status" value="1"/>
</dbReference>
<feature type="binding site" evidence="14 15">
    <location>
        <position position="33"/>
    </location>
    <ligand>
        <name>a divalent metal cation</name>
        <dbReference type="ChEBI" id="CHEBI:60240"/>
    </ligand>
</feature>
<evidence type="ECO:0000256" key="13">
    <source>
        <dbReference type="ARBA" id="ARBA00023211"/>
    </source>
</evidence>
<feature type="binding site" evidence="14 15">
    <location>
        <position position="123"/>
    </location>
    <ligand>
        <name>a divalent metal cation</name>
        <dbReference type="ChEBI" id="CHEBI:60240"/>
    </ligand>
</feature>
<evidence type="ECO:0000256" key="1">
    <source>
        <dbReference type="ARBA" id="ARBA00000077"/>
    </source>
</evidence>
<comment type="function">
    <text evidence="3 14 16">Endonuclease that specifically degrades the RNA of RNA-DNA hybrids.</text>
</comment>
<dbReference type="AlphaFoldDB" id="A0A933L3D3"/>
<evidence type="ECO:0000313" key="18">
    <source>
        <dbReference type="EMBL" id="MBI4922876.1"/>
    </source>
</evidence>
<dbReference type="PANTHER" id="PTHR10954:SF18">
    <property type="entry name" value="RIBONUCLEASE HII"/>
    <property type="match status" value="1"/>
</dbReference>
<keyword evidence="8 14" id="KW-0963">Cytoplasm</keyword>
<comment type="similarity">
    <text evidence="5 14 16">Belongs to the RNase HII family.</text>
</comment>
<dbReference type="SUPFAM" id="SSF53098">
    <property type="entry name" value="Ribonuclease H-like"/>
    <property type="match status" value="1"/>
</dbReference>
<dbReference type="InterPro" id="IPR001352">
    <property type="entry name" value="RNase_HII/HIII"/>
</dbReference>
<name>A0A933L3D3_9HYPH</name>
<evidence type="ECO:0000259" key="17">
    <source>
        <dbReference type="PROSITE" id="PS51975"/>
    </source>
</evidence>
<dbReference type="InterPro" id="IPR022898">
    <property type="entry name" value="RNase_HII"/>
</dbReference>
<dbReference type="InterPro" id="IPR036397">
    <property type="entry name" value="RNaseH_sf"/>
</dbReference>
<comment type="subcellular location">
    <subcellularLocation>
        <location evidence="4 14">Cytoplasm</location>
    </subcellularLocation>
</comment>
<evidence type="ECO:0000256" key="9">
    <source>
        <dbReference type="ARBA" id="ARBA00022722"/>
    </source>
</evidence>
<evidence type="ECO:0000256" key="5">
    <source>
        <dbReference type="ARBA" id="ARBA00007383"/>
    </source>
</evidence>
<evidence type="ECO:0000256" key="15">
    <source>
        <dbReference type="PROSITE-ProRule" id="PRU01319"/>
    </source>
</evidence>
<dbReference type="Gene3D" id="3.30.420.10">
    <property type="entry name" value="Ribonuclease H-like superfamily/Ribonuclease H"/>
    <property type="match status" value="1"/>
</dbReference>
<dbReference type="GO" id="GO:0030145">
    <property type="term" value="F:manganese ion binding"/>
    <property type="evidence" value="ECO:0007669"/>
    <property type="project" value="UniProtKB-UniRule"/>
</dbReference>
<evidence type="ECO:0000256" key="10">
    <source>
        <dbReference type="ARBA" id="ARBA00022723"/>
    </source>
</evidence>
<evidence type="ECO:0000256" key="2">
    <source>
        <dbReference type="ARBA" id="ARBA00001946"/>
    </source>
</evidence>
<evidence type="ECO:0000256" key="14">
    <source>
        <dbReference type="HAMAP-Rule" id="MF_00052"/>
    </source>
</evidence>
<dbReference type="PANTHER" id="PTHR10954">
    <property type="entry name" value="RIBONUCLEASE H2 SUBUNIT A"/>
    <property type="match status" value="1"/>
</dbReference>
<dbReference type="Proteomes" id="UP000782610">
    <property type="component" value="Unassembled WGS sequence"/>
</dbReference>
<keyword evidence="12 14" id="KW-0378">Hydrolase</keyword>
<comment type="caution">
    <text evidence="18">The sequence shown here is derived from an EMBL/GenBank/DDBJ whole genome shotgun (WGS) entry which is preliminary data.</text>
</comment>
<dbReference type="GO" id="GO:0003723">
    <property type="term" value="F:RNA binding"/>
    <property type="evidence" value="ECO:0007669"/>
    <property type="project" value="UniProtKB-UniRule"/>
</dbReference>
<keyword evidence="10 14" id="KW-0479">Metal-binding</keyword>
<keyword evidence="13 14" id="KW-0464">Manganese</keyword>
<dbReference type="GO" id="GO:0004523">
    <property type="term" value="F:RNA-DNA hybrid ribonuclease activity"/>
    <property type="evidence" value="ECO:0007669"/>
    <property type="project" value="UniProtKB-UniRule"/>
</dbReference>
<evidence type="ECO:0000256" key="16">
    <source>
        <dbReference type="RuleBase" id="RU003515"/>
    </source>
</evidence>
<accession>A0A933L3D3</accession>
<gene>
    <name evidence="14" type="primary">rnhB</name>
    <name evidence="18" type="ORF">HY834_14105</name>
</gene>
<comment type="catalytic activity">
    <reaction evidence="1 14 15 16">
        <text>Endonucleolytic cleavage to 5'-phosphomonoester.</text>
        <dbReference type="EC" id="3.1.26.4"/>
    </reaction>
</comment>
<dbReference type="InterPro" id="IPR024567">
    <property type="entry name" value="RNase_HII/HIII_dom"/>
</dbReference>
<proteinExistence type="inferred from homology"/>
<evidence type="ECO:0000256" key="12">
    <source>
        <dbReference type="ARBA" id="ARBA00022801"/>
    </source>
</evidence>
<evidence type="ECO:0000313" key="19">
    <source>
        <dbReference type="Proteomes" id="UP000782610"/>
    </source>
</evidence>
<dbReference type="GO" id="GO:0006298">
    <property type="term" value="P:mismatch repair"/>
    <property type="evidence" value="ECO:0007669"/>
    <property type="project" value="TreeGrafter"/>
</dbReference>
<feature type="binding site" evidence="14 15">
    <location>
        <position position="32"/>
    </location>
    <ligand>
        <name>a divalent metal cation</name>
        <dbReference type="ChEBI" id="CHEBI:60240"/>
    </ligand>
</feature>
<reference evidence="18" key="1">
    <citation type="submission" date="2020-07" db="EMBL/GenBank/DDBJ databases">
        <title>Huge and variable diversity of episymbiotic CPR bacteria and DPANN archaea in groundwater ecosystems.</title>
        <authorList>
            <person name="He C.Y."/>
            <person name="Keren R."/>
            <person name="Whittaker M."/>
            <person name="Farag I.F."/>
            <person name="Doudna J."/>
            <person name="Cate J.H.D."/>
            <person name="Banfield J.F."/>
        </authorList>
    </citation>
    <scope>NUCLEOTIDE SEQUENCE</scope>
    <source>
        <strain evidence="18">NC_groundwater_1586_Pr3_B-0.1um_66_15</strain>
    </source>
</reference>
<evidence type="ECO:0000256" key="11">
    <source>
        <dbReference type="ARBA" id="ARBA00022759"/>
    </source>
</evidence>
<comment type="cofactor">
    <cofactor evidence="14 15">
        <name>Mn(2+)</name>
        <dbReference type="ChEBI" id="CHEBI:29035"/>
    </cofactor>
    <cofactor evidence="14 15">
        <name>Mg(2+)</name>
        <dbReference type="ChEBI" id="CHEBI:18420"/>
    </cofactor>
    <text evidence="14 15">Manganese or magnesium. Binds 1 divalent metal ion per monomer in the absence of substrate. May bind a second metal ion after substrate binding.</text>
</comment>
<evidence type="ECO:0000256" key="3">
    <source>
        <dbReference type="ARBA" id="ARBA00004065"/>
    </source>
</evidence>
<dbReference type="Pfam" id="PF01351">
    <property type="entry name" value="RNase_HII"/>
    <property type="match status" value="1"/>
</dbReference>